<dbReference type="GO" id="GO:0005524">
    <property type="term" value="F:ATP binding"/>
    <property type="evidence" value="ECO:0007669"/>
    <property type="project" value="UniProtKB-UniRule"/>
</dbReference>
<evidence type="ECO:0000259" key="6">
    <source>
        <dbReference type="PROSITE" id="PS50901"/>
    </source>
</evidence>
<feature type="binding site" evidence="3">
    <location>
        <begin position="574"/>
        <end position="581"/>
    </location>
    <ligand>
        <name>ATP</name>
        <dbReference type="ChEBI" id="CHEBI:30616"/>
    </ligand>
</feature>
<dbReference type="EMBL" id="NOVD01000031">
    <property type="protein sequence ID" value="PCK24372.1"/>
    <property type="molecule type" value="Genomic_DNA"/>
</dbReference>
<proteinExistence type="predicted"/>
<dbReference type="AlphaFoldDB" id="A0A2A5J4T2"/>
<feature type="transmembrane region" description="Helical" evidence="5">
    <location>
        <begin position="61"/>
        <end position="82"/>
    </location>
</feature>
<name>A0A2A5J4T2_RHOSG</name>
<sequence>MDTGTVTAIIPLSETTKGGRVPRTRRGTAFSAQLQEQLAAWARRLLNDWAVLTWTADSARVGPVTVTALNWLFLIGISAFGFLTNGHLMWIGVASAAWLVVTIVRASIVMPRRRNTLEAIYSGLQKPAGLPSGTVSRPTTPSKHITAIRWSSSQSIRAAQLSVGASSASVGAPMRRLIVEKAIEQSVPAPADMEWVFNWTKSNTVEFEAVDGDDPRVAKQLMARKITATLRSLFKITDRNAADGYALDIAEWADETRADGAVVPIPTQLRFAAGSQDLTDPGFRDTLERSFDRSVSCPGEWIYLWNKDEQALEISRAAKGSLEARRKLNERKFADEIRSAITKPGKDPVVAVVETWADDESDQPATIDVDFGTLPLGERRLRDKLEDSLDTSIHTRWPDVRLLFDWKFEGGSTQLAIMSVDHNDVRAKQKSVEKKLRNVVESKFGKASTPVDCDIIEWQEGLSPTGEALPQRARVNFGSIDVNKRETRDEFQDHWDSLTTNNDWAYSWSTADGIVTMTAVPRLPDQLAFPMPGTTAFDEAITLARKGVLRFGPQKGGGWLDWDLNETPHGLVGGKTGQGKSVALSIVLFYAMLLPDVYEVIVCDPKRTDFTWTPEFPSVVHFAATDTEIVDAVARAKRRMDAGQTLLNKLQVRKLSWLREKYAADPELEKAHGPVPRRLILFFDELADFLAKGANSDVEELKDEARANLESIARLGRAIEVNIVAAAQKPDAKIISTQLRSQLGFRLGVGPLDQYESQQILNSDHGTRFPEEGTPKGRSWAYDPKNGYRQVQVMFLPDDSMVCPWDASIMLTGSKELARDRLIELGFAQTSITNSDGGIEPRWIRVENDDAWPSIDVPTNADHESESSDTKPELDFGAGLGDKEMNESDDVDPWNQ</sequence>
<keyword evidence="5" id="KW-1133">Transmembrane helix</keyword>
<feature type="compositionally biased region" description="Basic and acidic residues" evidence="4">
    <location>
        <begin position="861"/>
        <end position="874"/>
    </location>
</feature>
<dbReference type="SUPFAM" id="SSF52540">
    <property type="entry name" value="P-loop containing nucleoside triphosphate hydrolases"/>
    <property type="match status" value="1"/>
</dbReference>
<dbReference type="PANTHER" id="PTHR22683">
    <property type="entry name" value="SPORULATION PROTEIN RELATED"/>
    <property type="match status" value="1"/>
</dbReference>
<reference evidence="7 8" key="1">
    <citation type="submission" date="2017-07" db="EMBL/GenBank/DDBJ databases">
        <title>Draft sequence of Rhodococcus enclensis 23b-28.</title>
        <authorList>
            <person name="Besaury L."/>
            <person name="Sancelme M."/>
            <person name="Amato P."/>
            <person name="Lallement A."/>
            <person name="Delort A.-M."/>
        </authorList>
    </citation>
    <scope>NUCLEOTIDE SEQUENCE [LARGE SCALE GENOMIC DNA]</scope>
    <source>
        <strain evidence="7 8">23b-28</strain>
    </source>
</reference>
<evidence type="ECO:0000313" key="8">
    <source>
        <dbReference type="Proteomes" id="UP000230886"/>
    </source>
</evidence>
<dbReference type="PROSITE" id="PS50901">
    <property type="entry name" value="FTSK"/>
    <property type="match status" value="1"/>
</dbReference>
<keyword evidence="5" id="KW-0812">Transmembrane</keyword>
<keyword evidence="2 3" id="KW-0067">ATP-binding</keyword>
<dbReference type="PANTHER" id="PTHR22683:SF41">
    <property type="entry name" value="DNA TRANSLOCASE FTSK"/>
    <property type="match status" value="1"/>
</dbReference>
<comment type="caution">
    <text evidence="7">The sequence shown here is derived from an EMBL/GenBank/DDBJ whole genome shotgun (WGS) entry which is preliminary data.</text>
</comment>
<gene>
    <name evidence="7" type="ORF">CHR55_26140</name>
</gene>
<protein>
    <recommendedName>
        <fullName evidence="6">FtsK domain-containing protein</fullName>
    </recommendedName>
</protein>
<feature type="region of interest" description="Disordered" evidence="4">
    <location>
        <begin position="850"/>
        <end position="896"/>
    </location>
</feature>
<keyword evidence="5" id="KW-0472">Membrane</keyword>
<evidence type="ECO:0000256" key="3">
    <source>
        <dbReference type="PROSITE-ProRule" id="PRU00289"/>
    </source>
</evidence>
<dbReference type="Pfam" id="PF01580">
    <property type="entry name" value="FtsK_SpoIIIE"/>
    <property type="match status" value="1"/>
</dbReference>
<dbReference type="InterPro" id="IPR002543">
    <property type="entry name" value="FtsK_dom"/>
</dbReference>
<keyword evidence="1 3" id="KW-0547">Nucleotide-binding</keyword>
<dbReference type="InterPro" id="IPR050206">
    <property type="entry name" value="FtsK/SpoIIIE/SftA"/>
</dbReference>
<organism evidence="7 8">
    <name type="scientific">Rhodococcus qingshengii</name>
    <dbReference type="NCBI Taxonomy" id="334542"/>
    <lineage>
        <taxon>Bacteria</taxon>
        <taxon>Bacillati</taxon>
        <taxon>Actinomycetota</taxon>
        <taxon>Actinomycetes</taxon>
        <taxon>Mycobacteriales</taxon>
        <taxon>Nocardiaceae</taxon>
        <taxon>Rhodococcus</taxon>
        <taxon>Rhodococcus erythropolis group</taxon>
    </lineage>
</organism>
<evidence type="ECO:0000313" key="7">
    <source>
        <dbReference type="EMBL" id="PCK24372.1"/>
    </source>
</evidence>
<evidence type="ECO:0000256" key="2">
    <source>
        <dbReference type="ARBA" id="ARBA00022840"/>
    </source>
</evidence>
<dbReference type="Gene3D" id="3.40.50.300">
    <property type="entry name" value="P-loop containing nucleotide triphosphate hydrolases"/>
    <property type="match status" value="1"/>
</dbReference>
<dbReference type="Proteomes" id="UP000230886">
    <property type="component" value="Unassembled WGS sequence"/>
</dbReference>
<accession>A0A2A5J4T2</accession>
<dbReference type="GO" id="GO:0003677">
    <property type="term" value="F:DNA binding"/>
    <property type="evidence" value="ECO:0007669"/>
    <property type="project" value="InterPro"/>
</dbReference>
<evidence type="ECO:0000256" key="4">
    <source>
        <dbReference type="SAM" id="MobiDB-lite"/>
    </source>
</evidence>
<evidence type="ECO:0000256" key="5">
    <source>
        <dbReference type="SAM" id="Phobius"/>
    </source>
</evidence>
<feature type="transmembrane region" description="Helical" evidence="5">
    <location>
        <begin position="88"/>
        <end position="108"/>
    </location>
</feature>
<feature type="compositionally biased region" description="Acidic residues" evidence="4">
    <location>
        <begin position="887"/>
        <end position="896"/>
    </location>
</feature>
<evidence type="ECO:0000256" key="1">
    <source>
        <dbReference type="ARBA" id="ARBA00022741"/>
    </source>
</evidence>
<dbReference type="InterPro" id="IPR027417">
    <property type="entry name" value="P-loop_NTPase"/>
</dbReference>
<feature type="domain" description="FtsK" evidence="6">
    <location>
        <begin position="557"/>
        <end position="758"/>
    </location>
</feature>